<proteinExistence type="inferred from homology"/>
<reference evidence="32 33" key="1">
    <citation type="journal article" date="2011" name="J. Bacteriol.">
        <title>Genome sequence of Salinisphaera shabanensis, a gammaproteobacterium from the harsh, variable environment of the brine-seawater interface of the Shaban Deep in the Red Sea.</title>
        <authorList>
            <person name="Antunes A."/>
            <person name="Alam I."/>
            <person name="Bajic V.B."/>
            <person name="Stingl U."/>
        </authorList>
    </citation>
    <scope>NUCLEOTIDE SEQUENCE [LARGE SCALE GENOMIC DNA]</scope>
    <source>
        <strain evidence="32 33">E1L3A</strain>
    </source>
</reference>
<sequence length="792" mass="86774">MKAMPRAARILVFLLAGLLSAATLAVLVVAGVYLYFGPQLPSAGDIGDPELNEPLRVYTADRKLIGEFGLERRLPRTYDEIPQPLVQAFVAAEDDRFFEHPGVDYQGIARAAYVLATTGRKTQGGSTITMQLARNLYLTNDRTYVRKIKEIILALRLESKLTKEQILEIYLNKIYLGNRAYGVGAASEVYYHKPLKELTIAQMAMIAGLPKAPSRYNPMANPERAVERRNYVLSRMHALGEIDDDTYNSAREAPVTATARVADDRYEADYVAEMVRQDMVARFGDDAYTSGFDVTTTLDAERQRAANRALRKALLAYDGRHEWHGPEDTLDSATLDDAKALKNALEEMNVAGGLIPAVVTDVARRSATLMTERYGEITLDAKQMSWLGGNDPASKLVSRGDVVRLAYTGSKDEAKAWTLAEIPKVQGAMVALDPHTGGIEALAGGFDFSLSKYNRAVQAQRQPGSSFKPFLYSAALAHGFTTASLINDAPVVYDSPDLSDAWRPRNYSGRIYGPTRMREGLVHSRNLVSIRLLRSIGINAAVEHIAKFGLPEDQIPRNLSMALGSASFSPLQMAQAYAVFANDGFQVKPYYIAKIEDGRGDVEFEAEPKVACASTRNCPALQNTGSKRDASRLAERVIDASNAWLVGDMMRDVVKRGTGRRAMTLGRNDLSGKTGTTNDQIDAWFVGFNADLVGISWVGFDKLTPMGHSETGGHAALPMWIDFMRVALDGTPEAIPPRPGDLVAVSIDPDSGQRALEGGGMTEYFRPENVPSVEEARRSGKNAPSNEVEQLF</sequence>
<evidence type="ECO:0000256" key="24">
    <source>
        <dbReference type="ARBA" id="ARBA00034000"/>
    </source>
</evidence>
<keyword evidence="13 32" id="KW-0808">Transferase</keyword>
<dbReference type="GO" id="GO:0008658">
    <property type="term" value="F:penicillin binding"/>
    <property type="evidence" value="ECO:0007669"/>
    <property type="project" value="InterPro"/>
</dbReference>
<dbReference type="EMBL" id="AFNV02000032">
    <property type="protein sequence ID" value="ERJ17623.1"/>
    <property type="molecule type" value="Genomic_DNA"/>
</dbReference>
<dbReference type="eggNOG" id="COG5009">
    <property type="taxonomic scope" value="Bacteria"/>
</dbReference>
<evidence type="ECO:0000256" key="3">
    <source>
        <dbReference type="ARBA" id="ARBA00004752"/>
    </source>
</evidence>
<keyword evidence="19" id="KW-1133">Transmembrane helix</keyword>
<keyword evidence="9" id="KW-0997">Cell inner membrane</keyword>
<dbReference type="SUPFAM" id="SSF56601">
    <property type="entry name" value="beta-lactamase/transpeptidase-like"/>
    <property type="match status" value="1"/>
</dbReference>
<dbReference type="GO" id="GO:0008360">
    <property type="term" value="P:regulation of cell shape"/>
    <property type="evidence" value="ECO:0007669"/>
    <property type="project" value="UniProtKB-KW"/>
</dbReference>
<keyword evidence="16" id="KW-0133">Cell shape</keyword>
<comment type="function">
    <text evidence="1">Cell wall formation. Synthesis of cross-linked peptidoglycan from the lipid intermediates. The enzyme has a penicillin-insensitive transglycosylase N-terminal domain (formation of linear glycan strands) and a penicillin-sensitive transpeptidase C-terminal domain (cross-linking of the peptide subunits).</text>
</comment>
<feature type="domain" description="Penicillin-binding protein transpeptidase" evidence="29">
    <location>
        <begin position="427"/>
        <end position="689"/>
    </location>
</feature>
<dbReference type="GO" id="GO:0009252">
    <property type="term" value="P:peptidoglycan biosynthetic process"/>
    <property type="evidence" value="ECO:0007669"/>
    <property type="project" value="UniProtKB-UniPathway"/>
</dbReference>
<dbReference type="NCBIfam" id="TIGR02074">
    <property type="entry name" value="PBP_1a_fam"/>
    <property type="match status" value="1"/>
</dbReference>
<dbReference type="EC" id="2.4.99.28" evidence="25"/>
<feature type="domain" description="Glycosyl transferase family 51" evidence="30">
    <location>
        <begin position="63"/>
        <end position="237"/>
    </location>
</feature>
<dbReference type="SUPFAM" id="SSF53955">
    <property type="entry name" value="Lysozyme-like"/>
    <property type="match status" value="1"/>
</dbReference>
<keyword evidence="15" id="KW-0378">Hydrolase</keyword>
<keyword evidence="22" id="KW-0511">Multifunctional enzyme</keyword>
<comment type="similarity">
    <text evidence="5">In the N-terminal section; belongs to the glycosyltransferase 51 family.</text>
</comment>
<comment type="pathway">
    <text evidence="27">Glycan biosynthesis.</text>
</comment>
<evidence type="ECO:0000256" key="2">
    <source>
        <dbReference type="ARBA" id="ARBA00004249"/>
    </source>
</evidence>
<evidence type="ECO:0000256" key="6">
    <source>
        <dbReference type="ARBA" id="ARBA00012448"/>
    </source>
</evidence>
<comment type="pathway">
    <text evidence="3">Cell wall biogenesis; peptidoglycan biosynthesis.</text>
</comment>
<evidence type="ECO:0000256" key="1">
    <source>
        <dbReference type="ARBA" id="ARBA00002624"/>
    </source>
</evidence>
<evidence type="ECO:0000256" key="13">
    <source>
        <dbReference type="ARBA" id="ARBA00022679"/>
    </source>
</evidence>
<feature type="compositionally biased region" description="Polar residues" evidence="28">
    <location>
        <begin position="782"/>
        <end position="792"/>
    </location>
</feature>
<evidence type="ECO:0000256" key="20">
    <source>
        <dbReference type="ARBA" id="ARBA00023136"/>
    </source>
</evidence>
<evidence type="ECO:0000256" key="27">
    <source>
        <dbReference type="ARBA" id="ARBA00060592"/>
    </source>
</evidence>
<dbReference type="InterPro" id="IPR050396">
    <property type="entry name" value="Glycosyltr_51/Transpeptidase"/>
</dbReference>
<dbReference type="GO" id="GO:0006508">
    <property type="term" value="P:proteolysis"/>
    <property type="evidence" value="ECO:0007669"/>
    <property type="project" value="UniProtKB-KW"/>
</dbReference>
<comment type="catalytic activity">
    <reaction evidence="26">
        <text>[GlcNAc-(1-&gt;4)-Mur2Ac(oyl-L-Ala-gamma-D-Glu-L-Lys-D-Ala-D-Ala)](n)-di-trans,octa-cis-undecaprenyl diphosphate + beta-D-GlcNAc-(1-&gt;4)-Mur2Ac(oyl-L-Ala-gamma-D-Glu-L-Lys-D-Ala-D-Ala)-di-trans,octa-cis-undecaprenyl diphosphate = [GlcNAc-(1-&gt;4)-Mur2Ac(oyl-L-Ala-gamma-D-Glu-L-Lys-D-Ala-D-Ala)](n+1)-di-trans,octa-cis-undecaprenyl diphosphate + di-trans,octa-cis-undecaprenyl diphosphate + H(+)</text>
        <dbReference type="Rhea" id="RHEA:23708"/>
        <dbReference type="Rhea" id="RHEA-COMP:9602"/>
        <dbReference type="Rhea" id="RHEA-COMP:9603"/>
        <dbReference type="ChEBI" id="CHEBI:15378"/>
        <dbReference type="ChEBI" id="CHEBI:58405"/>
        <dbReference type="ChEBI" id="CHEBI:60033"/>
        <dbReference type="ChEBI" id="CHEBI:78435"/>
        <dbReference type="EC" id="2.4.99.28"/>
    </reaction>
</comment>
<keyword evidence="17" id="KW-0735">Signal-anchor</keyword>
<evidence type="ECO:0000256" key="23">
    <source>
        <dbReference type="ARBA" id="ARBA00023316"/>
    </source>
</evidence>
<comment type="similarity">
    <text evidence="4">In the C-terminal section; belongs to the transpeptidase family.</text>
</comment>
<evidence type="ECO:0000256" key="26">
    <source>
        <dbReference type="ARBA" id="ARBA00049902"/>
    </source>
</evidence>
<evidence type="ECO:0000256" key="28">
    <source>
        <dbReference type="SAM" id="MobiDB-lite"/>
    </source>
</evidence>
<comment type="subcellular location">
    <subcellularLocation>
        <location evidence="2">Cell inner membrane</location>
        <topology evidence="2">Single-pass type II membrane protein</topology>
    </subcellularLocation>
</comment>
<name>U2FT84_9GAMM</name>
<organism evidence="32 33">
    <name type="scientific">Salinisphaera shabanensis E1L3A</name>
    <dbReference type="NCBI Taxonomy" id="1033802"/>
    <lineage>
        <taxon>Bacteria</taxon>
        <taxon>Pseudomonadati</taxon>
        <taxon>Pseudomonadota</taxon>
        <taxon>Gammaproteobacteria</taxon>
        <taxon>Salinisphaerales</taxon>
        <taxon>Salinisphaeraceae</taxon>
        <taxon>Salinisphaera</taxon>
    </lineage>
</organism>
<keyword evidence="10" id="KW-0121">Carboxypeptidase</keyword>
<dbReference type="Proteomes" id="UP000006242">
    <property type="component" value="Unassembled WGS sequence"/>
</dbReference>
<keyword evidence="14" id="KW-0812">Transmembrane</keyword>
<dbReference type="PANTHER" id="PTHR32282:SF27">
    <property type="entry name" value="PENICILLIN-BINDING PROTEIN 1A"/>
    <property type="match status" value="1"/>
</dbReference>
<evidence type="ECO:0000256" key="12">
    <source>
        <dbReference type="ARBA" id="ARBA00022676"/>
    </source>
</evidence>
<keyword evidence="20" id="KW-0472">Membrane</keyword>
<gene>
    <name evidence="32" type="primary">ponA</name>
    <name evidence="32" type="ORF">SSPSH_003538</name>
</gene>
<evidence type="ECO:0000256" key="14">
    <source>
        <dbReference type="ARBA" id="ARBA00022692"/>
    </source>
</evidence>
<evidence type="ECO:0000313" key="32">
    <source>
        <dbReference type="EMBL" id="ERJ17623.1"/>
    </source>
</evidence>
<evidence type="ECO:0000256" key="5">
    <source>
        <dbReference type="ARBA" id="ARBA00007739"/>
    </source>
</evidence>
<evidence type="ECO:0000256" key="19">
    <source>
        <dbReference type="ARBA" id="ARBA00022989"/>
    </source>
</evidence>
<dbReference type="InterPro" id="IPR031376">
    <property type="entry name" value="PCB_OB"/>
</dbReference>
<keyword evidence="12 32" id="KW-0328">Glycosyltransferase</keyword>
<evidence type="ECO:0000313" key="33">
    <source>
        <dbReference type="Proteomes" id="UP000006242"/>
    </source>
</evidence>
<keyword evidence="8" id="KW-1003">Cell membrane</keyword>
<dbReference type="Pfam" id="PF00912">
    <property type="entry name" value="Transgly"/>
    <property type="match status" value="1"/>
</dbReference>
<comment type="catalytic activity">
    <reaction evidence="24">
        <text>Preferential cleavage: (Ac)2-L-Lys-D-Ala-|-D-Ala. Also transpeptidation of peptidyl-alanyl moieties that are N-acyl substituents of D-alanine.</text>
        <dbReference type="EC" id="3.4.16.4"/>
    </reaction>
</comment>
<dbReference type="EC" id="3.4.16.4" evidence="6"/>
<dbReference type="InterPro" id="IPR023346">
    <property type="entry name" value="Lysozyme-like_dom_sf"/>
</dbReference>
<evidence type="ECO:0000256" key="4">
    <source>
        <dbReference type="ARBA" id="ARBA00007090"/>
    </source>
</evidence>
<evidence type="ECO:0000256" key="8">
    <source>
        <dbReference type="ARBA" id="ARBA00022475"/>
    </source>
</evidence>
<evidence type="ECO:0000256" key="18">
    <source>
        <dbReference type="ARBA" id="ARBA00022984"/>
    </source>
</evidence>
<dbReference type="GO" id="GO:0005886">
    <property type="term" value="C:plasma membrane"/>
    <property type="evidence" value="ECO:0007669"/>
    <property type="project" value="UniProtKB-SubCell"/>
</dbReference>
<dbReference type="Pfam" id="PF17092">
    <property type="entry name" value="PCB_OB"/>
    <property type="match status" value="1"/>
</dbReference>
<dbReference type="STRING" id="1033802.SSPSH_003538"/>
<feature type="region of interest" description="Disordered" evidence="28">
    <location>
        <begin position="750"/>
        <end position="792"/>
    </location>
</feature>
<dbReference type="GO" id="GO:0008955">
    <property type="term" value="F:peptidoglycan glycosyltransferase activity"/>
    <property type="evidence" value="ECO:0007669"/>
    <property type="project" value="UniProtKB-EC"/>
</dbReference>
<comment type="caution">
    <text evidence="32">The sequence shown here is derived from an EMBL/GenBank/DDBJ whole genome shotgun (WGS) entry which is preliminary data.</text>
</comment>
<evidence type="ECO:0000256" key="16">
    <source>
        <dbReference type="ARBA" id="ARBA00022960"/>
    </source>
</evidence>
<dbReference type="GO" id="GO:0071555">
    <property type="term" value="P:cell wall organization"/>
    <property type="evidence" value="ECO:0007669"/>
    <property type="project" value="UniProtKB-KW"/>
</dbReference>
<protein>
    <recommendedName>
        <fullName evidence="7">Penicillin-binding protein 1A</fullName>
        <ecNumber evidence="25">2.4.99.28</ecNumber>
        <ecNumber evidence="6">3.4.16.4</ecNumber>
    </recommendedName>
</protein>
<feature type="domain" description="Penicillin-binding protein OB-like" evidence="31">
    <location>
        <begin position="323"/>
        <end position="425"/>
    </location>
</feature>
<evidence type="ECO:0000256" key="25">
    <source>
        <dbReference type="ARBA" id="ARBA00044770"/>
    </source>
</evidence>
<evidence type="ECO:0000256" key="21">
    <source>
        <dbReference type="ARBA" id="ARBA00023251"/>
    </source>
</evidence>
<evidence type="ECO:0000259" key="29">
    <source>
        <dbReference type="Pfam" id="PF00905"/>
    </source>
</evidence>
<dbReference type="Gene3D" id="1.10.3810.10">
    <property type="entry name" value="Biosynthetic peptidoglycan transglycosylase-like"/>
    <property type="match status" value="1"/>
</dbReference>
<dbReference type="FunFam" id="1.10.3810.10:FF:000003">
    <property type="entry name" value="Penicillin-binding protein 1a"/>
    <property type="match status" value="1"/>
</dbReference>
<keyword evidence="33" id="KW-1185">Reference proteome</keyword>
<dbReference type="InterPro" id="IPR001460">
    <property type="entry name" value="PCN-bd_Tpept"/>
</dbReference>
<evidence type="ECO:0000256" key="7">
    <source>
        <dbReference type="ARBA" id="ARBA00018638"/>
    </source>
</evidence>
<dbReference type="AlphaFoldDB" id="U2FT84"/>
<dbReference type="GO" id="GO:0030288">
    <property type="term" value="C:outer membrane-bounded periplasmic space"/>
    <property type="evidence" value="ECO:0007669"/>
    <property type="project" value="TreeGrafter"/>
</dbReference>
<dbReference type="GO" id="GO:0046677">
    <property type="term" value="P:response to antibiotic"/>
    <property type="evidence" value="ECO:0007669"/>
    <property type="project" value="UniProtKB-KW"/>
</dbReference>
<accession>U2FT84</accession>
<evidence type="ECO:0000256" key="15">
    <source>
        <dbReference type="ARBA" id="ARBA00022801"/>
    </source>
</evidence>
<keyword evidence="21" id="KW-0046">Antibiotic resistance</keyword>
<evidence type="ECO:0000256" key="10">
    <source>
        <dbReference type="ARBA" id="ARBA00022645"/>
    </source>
</evidence>
<dbReference type="Gene3D" id="3.40.710.10">
    <property type="entry name" value="DD-peptidase/beta-lactamase superfamily"/>
    <property type="match status" value="2"/>
</dbReference>
<keyword evidence="18" id="KW-0573">Peptidoglycan synthesis</keyword>
<evidence type="ECO:0000256" key="11">
    <source>
        <dbReference type="ARBA" id="ARBA00022670"/>
    </source>
</evidence>
<dbReference type="InterPro" id="IPR001264">
    <property type="entry name" value="Glyco_trans_51"/>
</dbReference>
<keyword evidence="23" id="KW-0961">Cell wall biogenesis/degradation</keyword>
<evidence type="ECO:0000259" key="30">
    <source>
        <dbReference type="Pfam" id="PF00912"/>
    </source>
</evidence>
<dbReference type="Pfam" id="PF00905">
    <property type="entry name" value="Transpeptidase"/>
    <property type="match status" value="1"/>
</dbReference>
<keyword evidence="11" id="KW-0645">Protease</keyword>
<dbReference type="GO" id="GO:0009002">
    <property type="term" value="F:serine-type D-Ala-D-Ala carboxypeptidase activity"/>
    <property type="evidence" value="ECO:0007669"/>
    <property type="project" value="UniProtKB-EC"/>
</dbReference>
<dbReference type="PANTHER" id="PTHR32282">
    <property type="entry name" value="BINDING PROTEIN TRANSPEPTIDASE, PUTATIVE-RELATED"/>
    <property type="match status" value="1"/>
</dbReference>
<evidence type="ECO:0000256" key="9">
    <source>
        <dbReference type="ARBA" id="ARBA00022519"/>
    </source>
</evidence>
<evidence type="ECO:0000256" key="22">
    <source>
        <dbReference type="ARBA" id="ARBA00023268"/>
    </source>
</evidence>
<evidence type="ECO:0000259" key="31">
    <source>
        <dbReference type="Pfam" id="PF17092"/>
    </source>
</evidence>
<dbReference type="InterPro" id="IPR012338">
    <property type="entry name" value="Beta-lactam/transpept-like"/>
</dbReference>
<reference evidence="32 33" key="2">
    <citation type="journal article" date="2013" name="PLoS ONE">
        <title>INDIGO - INtegrated Data Warehouse of MIcrobial GenOmes with Examples from the Red Sea Extremophiles.</title>
        <authorList>
            <person name="Alam I."/>
            <person name="Antunes A."/>
            <person name="Kamau A.A."/>
            <person name="Ba Alawi W."/>
            <person name="Kalkatawi M."/>
            <person name="Stingl U."/>
            <person name="Bajic V.B."/>
        </authorList>
    </citation>
    <scope>NUCLEOTIDE SEQUENCE [LARGE SCALE GENOMIC DNA]</scope>
    <source>
        <strain evidence="32 33">E1L3A</strain>
    </source>
</reference>
<dbReference type="RefSeq" id="WP_006913013.1">
    <property type="nucleotide sequence ID" value="NZ_AFNV02000032.1"/>
</dbReference>
<evidence type="ECO:0000256" key="17">
    <source>
        <dbReference type="ARBA" id="ARBA00022968"/>
    </source>
</evidence>
<dbReference type="UniPathway" id="UPA00219"/>
<dbReference type="InterPro" id="IPR036950">
    <property type="entry name" value="PBP_transglycosylase"/>
</dbReference>